<feature type="transmembrane region" description="Helical" evidence="6">
    <location>
        <begin position="6"/>
        <end position="26"/>
    </location>
</feature>
<evidence type="ECO:0000256" key="6">
    <source>
        <dbReference type="SAM" id="Phobius"/>
    </source>
</evidence>
<dbReference type="PATRIC" id="fig|479117.4.peg.680"/>
<feature type="transmembrane region" description="Helical" evidence="6">
    <location>
        <begin position="223"/>
        <end position="244"/>
    </location>
</feature>
<evidence type="ECO:0000313" key="9">
    <source>
        <dbReference type="Proteomes" id="UP000243589"/>
    </source>
</evidence>
<gene>
    <name evidence="8" type="ORF">Bravens_00682</name>
</gene>
<evidence type="ECO:0000259" key="7">
    <source>
        <dbReference type="Pfam" id="PF00482"/>
    </source>
</evidence>
<dbReference type="InterPro" id="IPR018076">
    <property type="entry name" value="T2SS_GspF_dom"/>
</dbReference>
<keyword evidence="9" id="KW-1185">Reference proteome</keyword>
<evidence type="ECO:0000256" key="5">
    <source>
        <dbReference type="ARBA" id="ARBA00023136"/>
    </source>
</evidence>
<reference evidence="8 9" key="1">
    <citation type="submission" date="2016-01" db="EMBL/GenBank/DDBJ databases">
        <title>Use of Whole Genome Sequencing to ascertain that Brevibacterium massiliense (Roux, Raoult 2009) is a later heterotypic synonym of Brevibacterium ravenspurgense (Mages 2008).</title>
        <authorList>
            <person name="Bernier A.-M."/>
            <person name="Burdz T."/>
            <person name="Huynh C."/>
            <person name="Pachecho A.L."/>
            <person name="Wiebe D."/>
            <person name="Bonner C."/>
            <person name="Bernard K."/>
        </authorList>
    </citation>
    <scope>NUCLEOTIDE SEQUENCE [LARGE SCALE GENOMIC DNA]</scope>
    <source>
        <strain evidence="8 9">CCUG56047</strain>
    </source>
</reference>
<dbReference type="PANTHER" id="PTHR35007:SF2">
    <property type="entry name" value="PILUS ASSEMBLE PROTEIN"/>
    <property type="match status" value="1"/>
</dbReference>
<evidence type="ECO:0000256" key="4">
    <source>
        <dbReference type="ARBA" id="ARBA00022989"/>
    </source>
</evidence>
<dbReference type="Pfam" id="PF00482">
    <property type="entry name" value="T2SSF"/>
    <property type="match status" value="1"/>
</dbReference>
<feature type="domain" description="Type II secretion system protein GspF" evidence="7">
    <location>
        <begin position="118"/>
        <end position="243"/>
    </location>
</feature>
<dbReference type="EMBL" id="LQQC01000008">
    <property type="protein sequence ID" value="KXZ58810.1"/>
    <property type="molecule type" value="Genomic_DNA"/>
</dbReference>
<feature type="transmembrane region" description="Helical" evidence="6">
    <location>
        <begin position="81"/>
        <end position="101"/>
    </location>
</feature>
<dbReference type="Proteomes" id="UP000243589">
    <property type="component" value="Unassembled WGS sequence"/>
</dbReference>
<feature type="transmembrane region" description="Helical" evidence="6">
    <location>
        <begin position="57"/>
        <end position="75"/>
    </location>
</feature>
<keyword evidence="5 6" id="KW-0472">Membrane</keyword>
<evidence type="ECO:0000256" key="2">
    <source>
        <dbReference type="ARBA" id="ARBA00022475"/>
    </source>
</evidence>
<keyword evidence="3 6" id="KW-0812">Transmembrane</keyword>
<evidence type="ECO:0000256" key="3">
    <source>
        <dbReference type="ARBA" id="ARBA00022692"/>
    </source>
</evidence>
<evidence type="ECO:0000256" key="1">
    <source>
        <dbReference type="ARBA" id="ARBA00004651"/>
    </source>
</evidence>
<accession>A0A150HAW5</accession>
<dbReference type="RefSeq" id="WP_062020291.1">
    <property type="nucleotide sequence ID" value="NZ_LQQC01000008.1"/>
</dbReference>
<proteinExistence type="predicted"/>
<dbReference type="GO" id="GO:0005886">
    <property type="term" value="C:plasma membrane"/>
    <property type="evidence" value="ECO:0007669"/>
    <property type="project" value="UniProtKB-SubCell"/>
</dbReference>
<organism evidence="8 9">
    <name type="scientific">Brevibacterium ravenspurgense</name>
    <dbReference type="NCBI Taxonomy" id="479117"/>
    <lineage>
        <taxon>Bacteria</taxon>
        <taxon>Bacillati</taxon>
        <taxon>Actinomycetota</taxon>
        <taxon>Actinomycetes</taxon>
        <taxon>Micrococcales</taxon>
        <taxon>Brevibacteriaceae</taxon>
        <taxon>Brevibacterium</taxon>
    </lineage>
</organism>
<keyword evidence="2" id="KW-1003">Cell membrane</keyword>
<keyword evidence="4 6" id="KW-1133">Transmembrane helix</keyword>
<name>A0A150HAW5_9MICO</name>
<comment type="caution">
    <text evidence="8">The sequence shown here is derived from an EMBL/GenBank/DDBJ whole genome shotgun (WGS) entry which is preliminary data.</text>
</comment>
<dbReference type="PANTHER" id="PTHR35007">
    <property type="entry name" value="INTEGRAL MEMBRANE PROTEIN-RELATED"/>
    <property type="match status" value="1"/>
</dbReference>
<sequence>MSASATAVMCGVGIGTGLALLWLAMWEGPPKRKHTFGFIQNLEDQLKTAGFHRLKPAHVFVAAVLAAVLTMFTVWVVTNALPIAVCFGIFSAAAPFAALKAKARKTAFSRRDLWPQAVDHLSSGVRAGLSLPEAVAALAERGPEGLRPIFAVFAREYRATGVFSVALDRLKDAAADPVADRIVAALRVTRDVGGSDLGTLLKTLSHFLREDSRTRAELTARQSWTVTGARLAVAAPWVVLGMLATRPEAAAAYSSPRGAVLLAVGLVVSLTAYSAMKRIGRLPEEPRVLRS</sequence>
<evidence type="ECO:0000313" key="8">
    <source>
        <dbReference type="EMBL" id="KXZ58810.1"/>
    </source>
</evidence>
<feature type="transmembrane region" description="Helical" evidence="6">
    <location>
        <begin position="256"/>
        <end position="276"/>
    </location>
</feature>
<comment type="subcellular location">
    <subcellularLocation>
        <location evidence="1">Cell membrane</location>
        <topology evidence="1">Multi-pass membrane protein</topology>
    </subcellularLocation>
</comment>
<protein>
    <submittedName>
        <fullName evidence="8">Bacterial type II secretion system protein F domain protein</fullName>
    </submittedName>
</protein>
<dbReference type="AlphaFoldDB" id="A0A150HAW5"/>